<dbReference type="OrthoDB" id="540163at2759"/>
<evidence type="ECO:0000313" key="3">
    <source>
        <dbReference type="Proteomes" id="UP000612055"/>
    </source>
</evidence>
<evidence type="ECO:0000256" key="1">
    <source>
        <dbReference type="SAM" id="MobiDB-lite"/>
    </source>
</evidence>
<dbReference type="AlphaFoldDB" id="A0A835YAS5"/>
<feature type="region of interest" description="Disordered" evidence="1">
    <location>
        <begin position="239"/>
        <end position="274"/>
    </location>
</feature>
<evidence type="ECO:0008006" key="4">
    <source>
        <dbReference type="Google" id="ProtNLM"/>
    </source>
</evidence>
<organism evidence="2 3">
    <name type="scientific">Edaphochlamys debaryana</name>
    <dbReference type="NCBI Taxonomy" id="47281"/>
    <lineage>
        <taxon>Eukaryota</taxon>
        <taxon>Viridiplantae</taxon>
        <taxon>Chlorophyta</taxon>
        <taxon>core chlorophytes</taxon>
        <taxon>Chlorophyceae</taxon>
        <taxon>CS clade</taxon>
        <taxon>Chlamydomonadales</taxon>
        <taxon>Chlamydomonadales incertae sedis</taxon>
        <taxon>Edaphochlamys</taxon>
    </lineage>
</organism>
<accession>A0A835YAS5</accession>
<protein>
    <recommendedName>
        <fullName evidence="4">Lon N-terminal domain-containing protein</fullName>
    </recommendedName>
</protein>
<feature type="compositionally biased region" description="Low complexity" evidence="1">
    <location>
        <begin position="252"/>
        <end position="264"/>
    </location>
</feature>
<evidence type="ECO:0000313" key="2">
    <source>
        <dbReference type="EMBL" id="KAG2498269.1"/>
    </source>
</evidence>
<feature type="compositionally biased region" description="Low complexity" evidence="1">
    <location>
        <begin position="326"/>
        <end position="346"/>
    </location>
</feature>
<dbReference type="SUPFAM" id="SSF88697">
    <property type="entry name" value="PUA domain-like"/>
    <property type="match status" value="1"/>
</dbReference>
<comment type="caution">
    <text evidence="2">The sequence shown here is derived from an EMBL/GenBank/DDBJ whole genome shotgun (WGS) entry which is preliminary data.</text>
</comment>
<name>A0A835YAS5_9CHLO</name>
<gene>
    <name evidence="2" type="ORF">HYH03_004018</name>
</gene>
<dbReference type="EMBL" id="JAEHOE010000011">
    <property type="protein sequence ID" value="KAG2498269.1"/>
    <property type="molecule type" value="Genomic_DNA"/>
</dbReference>
<keyword evidence="3" id="KW-1185">Reference proteome</keyword>
<sequence>MLGALRSTRGPCASPARAKTLPIRVRATSLRSRTAVAVVAQAVRFPAALPLLPFTPKEILPPGSTKVLRLYDSSSYMLLLEELLSSPHGMLVHSAILPAGSSHGAGGDMASRLGGYQAGGYVFFLSTIIKVIDIKQTEAGVLLRVQSEGRVAVKSLAQTRPYFRAVVVPVTDTVDLDRLQSPAWRDISTSVDRLRQLMREVQDLANKFKTPEANNLQRAMSWVDNPQPLVFSSSSMLLNSRTRDPGQSGPNTGTTPSLYGSTGSLGSGDDEDFQPSKILASNILPDSITLTDSSPTNSTDSDRDRLDYATAAALNYLGPNPGPGARGPSSSGADASSPSSADAPGSGSPGLPGGAQAGLMAAAVMGADSSPILGGASIKTRPSLLDLERACRLSLAAIQLLPNATEEEREAIRRHQQAALETQDVVERLTLAYRVMAEARGLLAAKCALMSLSLA</sequence>
<dbReference type="PANTHER" id="PTHR46732">
    <property type="entry name" value="ATP-DEPENDENT PROTEASE LA (LON) DOMAIN PROTEIN"/>
    <property type="match status" value="1"/>
</dbReference>
<dbReference type="Proteomes" id="UP000612055">
    <property type="component" value="Unassembled WGS sequence"/>
</dbReference>
<reference evidence="2" key="1">
    <citation type="journal article" date="2020" name="bioRxiv">
        <title>Comparative genomics of Chlamydomonas.</title>
        <authorList>
            <person name="Craig R.J."/>
            <person name="Hasan A.R."/>
            <person name="Ness R.W."/>
            <person name="Keightley P.D."/>
        </authorList>
    </citation>
    <scope>NUCLEOTIDE SEQUENCE</scope>
    <source>
        <strain evidence="2">CCAP 11/70</strain>
    </source>
</reference>
<proteinExistence type="predicted"/>
<dbReference type="InterPro" id="IPR015947">
    <property type="entry name" value="PUA-like_sf"/>
</dbReference>
<feature type="region of interest" description="Disordered" evidence="1">
    <location>
        <begin position="314"/>
        <end position="354"/>
    </location>
</feature>
<dbReference type="PANTHER" id="PTHR46732:SF5">
    <property type="entry name" value="ATP-DEPENDENT PROTEASE LA (LON) DOMAIN PROTEIN"/>
    <property type="match status" value="1"/>
</dbReference>